<accession>A0A8S1N2F7</accession>
<dbReference type="PANTHER" id="PTHR24345:SF0">
    <property type="entry name" value="CELL CYCLE SERINE_THREONINE-PROTEIN KINASE CDC5_MSD2"/>
    <property type="match status" value="1"/>
</dbReference>
<evidence type="ECO:0000256" key="3">
    <source>
        <dbReference type="ARBA" id="ARBA00022679"/>
    </source>
</evidence>
<evidence type="ECO:0000256" key="8">
    <source>
        <dbReference type="RuleBase" id="RU000304"/>
    </source>
</evidence>
<keyword evidence="5" id="KW-0418">Kinase</keyword>
<keyword evidence="3" id="KW-0808">Transferase</keyword>
<dbReference type="GO" id="GO:0005524">
    <property type="term" value="F:ATP binding"/>
    <property type="evidence" value="ECO:0007669"/>
    <property type="project" value="UniProtKB-UniRule"/>
</dbReference>
<dbReference type="AlphaFoldDB" id="A0A8S1N2F7"/>
<dbReference type="PROSITE" id="PS00108">
    <property type="entry name" value="PROTEIN_KINASE_ST"/>
    <property type="match status" value="1"/>
</dbReference>
<dbReference type="EMBL" id="CAJJDN010000048">
    <property type="protein sequence ID" value="CAD8085499.1"/>
    <property type="molecule type" value="Genomic_DNA"/>
</dbReference>
<proteinExistence type="inferred from homology"/>
<comment type="similarity">
    <text evidence="8">Belongs to the protein kinase superfamily.</text>
</comment>
<evidence type="ECO:0000256" key="1">
    <source>
        <dbReference type="ARBA" id="ARBA00011245"/>
    </source>
</evidence>
<evidence type="ECO:0000259" key="10">
    <source>
        <dbReference type="PROSITE" id="PS50011"/>
    </source>
</evidence>
<dbReference type="Proteomes" id="UP000692954">
    <property type="component" value="Unassembled WGS sequence"/>
</dbReference>
<name>A0A8S1N2F7_9CILI</name>
<dbReference type="SMART" id="SM00220">
    <property type="entry name" value="S_TKc"/>
    <property type="match status" value="1"/>
</dbReference>
<keyword evidence="12" id="KW-1185">Reference proteome</keyword>
<gene>
    <name evidence="11" type="ORF">PSON_ATCC_30995.1.T0480188</name>
</gene>
<comment type="subunit">
    <text evidence="1">Monomer.</text>
</comment>
<evidence type="ECO:0000256" key="5">
    <source>
        <dbReference type="ARBA" id="ARBA00022777"/>
    </source>
</evidence>
<evidence type="ECO:0000256" key="7">
    <source>
        <dbReference type="PROSITE-ProRule" id="PRU10141"/>
    </source>
</evidence>
<evidence type="ECO:0000256" key="6">
    <source>
        <dbReference type="ARBA" id="ARBA00022840"/>
    </source>
</evidence>
<dbReference type="PANTHER" id="PTHR24345">
    <property type="entry name" value="SERINE/THREONINE-PROTEIN KINASE PLK"/>
    <property type="match status" value="1"/>
</dbReference>
<protein>
    <recommendedName>
        <fullName evidence="10">Protein kinase domain-containing protein</fullName>
    </recommendedName>
</protein>
<organism evidence="11 12">
    <name type="scientific">Paramecium sonneborni</name>
    <dbReference type="NCBI Taxonomy" id="65129"/>
    <lineage>
        <taxon>Eukaryota</taxon>
        <taxon>Sar</taxon>
        <taxon>Alveolata</taxon>
        <taxon>Ciliophora</taxon>
        <taxon>Intramacronucleata</taxon>
        <taxon>Oligohymenophorea</taxon>
        <taxon>Peniculida</taxon>
        <taxon>Parameciidae</taxon>
        <taxon>Paramecium</taxon>
    </lineage>
</organism>
<keyword evidence="2 8" id="KW-0723">Serine/threonine-protein kinase</keyword>
<dbReference type="GO" id="GO:0004674">
    <property type="term" value="F:protein serine/threonine kinase activity"/>
    <property type="evidence" value="ECO:0007669"/>
    <property type="project" value="UniProtKB-KW"/>
</dbReference>
<reference evidence="11" key="1">
    <citation type="submission" date="2021-01" db="EMBL/GenBank/DDBJ databases">
        <authorList>
            <consortium name="Genoscope - CEA"/>
            <person name="William W."/>
        </authorList>
    </citation>
    <scope>NUCLEOTIDE SEQUENCE</scope>
</reference>
<dbReference type="PROSITE" id="PS50011">
    <property type="entry name" value="PROTEIN_KINASE_DOM"/>
    <property type="match status" value="1"/>
</dbReference>
<dbReference type="OrthoDB" id="6513151at2759"/>
<feature type="domain" description="Protein kinase" evidence="10">
    <location>
        <begin position="108"/>
        <end position="381"/>
    </location>
</feature>
<sequence>MQFIKLFNKSYDAPSGILSSIFITKKGRKITLILSDSKLYRISDKGVKMVCLSSHLRFQIRYSKQQNYLILETDFLPKPIEYQFLEQPGMWEIFLKQKLSLMDYQKYYEIEKLIGNGSFASVYIGKSKCDGTKVAIKAFLKKMLMLKDPTQWREQIDNEVKLMRYMNHQNILKLYDVFENKAQIYLITQLCRGGNLEQAIKKLEEPLPFLTVKVIFRQIVEGIKYMHDIGLMHRDIKPGNILFRQPVSLKQFGLSVQDGPLISDFGVSSTIQKQLNVYQYCGSYGYMAPEVFACENDKQKSYNEKCDVFSLGCLLYELTTTKPLFQGNNIKSLNKECNISMNKLLEDCFGNRQLINLLMKMLNPNPGLRISCSEVLNHPVMQVEYDEQGCPLFKDYKKPMTLSIQKPRSSLKSKSNAILPQTSRRNETQSFKRLSQVLPPLKRLSTEVHNS</sequence>
<evidence type="ECO:0000313" key="12">
    <source>
        <dbReference type="Proteomes" id="UP000692954"/>
    </source>
</evidence>
<evidence type="ECO:0000256" key="4">
    <source>
        <dbReference type="ARBA" id="ARBA00022741"/>
    </source>
</evidence>
<dbReference type="InterPro" id="IPR017441">
    <property type="entry name" value="Protein_kinase_ATP_BS"/>
</dbReference>
<evidence type="ECO:0000256" key="9">
    <source>
        <dbReference type="SAM" id="MobiDB-lite"/>
    </source>
</evidence>
<feature type="binding site" evidence="7">
    <location>
        <position position="137"/>
    </location>
    <ligand>
        <name>ATP</name>
        <dbReference type="ChEBI" id="CHEBI:30616"/>
    </ligand>
</feature>
<dbReference type="PROSITE" id="PS00107">
    <property type="entry name" value="PROTEIN_KINASE_ATP"/>
    <property type="match status" value="1"/>
</dbReference>
<dbReference type="InterPro" id="IPR000719">
    <property type="entry name" value="Prot_kinase_dom"/>
</dbReference>
<evidence type="ECO:0000256" key="2">
    <source>
        <dbReference type="ARBA" id="ARBA00022527"/>
    </source>
</evidence>
<dbReference type="InterPro" id="IPR008271">
    <property type="entry name" value="Ser/Thr_kinase_AS"/>
</dbReference>
<comment type="caution">
    <text evidence="11">The sequence shown here is derived from an EMBL/GenBank/DDBJ whole genome shotgun (WGS) entry which is preliminary data.</text>
</comment>
<dbReference type="GO" id="GO:0005634">
    <property type="term" value="C:nucleus"/>
    <property type="evidence" value="ECO:0007669"/>
    <property type="project" value="TreeGrafter"/>
</dbReference>
<dbReference type="Pfam" id="PF00069">
    <property type="entry name" value="Pkinase"/>
    <property type="match status" value="1"/>
</dbReference>
<keyword evidence="6 7" id="KW-0067">ATP-binding</keyword>
<feature type="region of interest" description="Disordered" evidence="9">
    <location>
        <begin position="406"/>
        <end position="429"/>
    </location>
</feature>
<dbReference type="FunFam" id="1.10.510.10:FF:000571">
    <property type="entry name" value="Maternal embryonic leucine zipper kinase"/>
    <property type="match status" value="1"/>
</dbReference>
<keyword evidence="4 7" id="KW-0547">Nucleotide-binding</keyword>
<dbReference type="FunFam" id="3.30.200.20:FF:000042">
    <property type="entry name" value="Aurora kinase A"/>
    <property type="match status" value="1"/>
</dbReference>
<evidence type="ECO:0000313" key="11">
    <source>
        <dbReference type="EMBL" id="CAD8085499.1"/>
    </source>
</evidence>